<accession>A0A8C4S261</accession>
<dbReference type="GO" id="GO:0042177">
    <property type="term" value="P:negative regulation of protein catabolic process"/>
    <property type="evidence" value="ECO:0007669"/>
    <property type="project" value="TreeGrafter"/>
</dbReference>
<dbReference type="AlphaFoldDB" id="A0A8C4S261"/>
<evidence type="ECO:0000313" key="2">
    <source>
        <dbReference type="Ensembl" id="ENSECRP00000011128.1"/>
    </source>
</evidence>
<dbReference type="Proteomes" id="UP000694620">
    <property type="component" value="Chromosome 9"/>
</dbReference>
<dbReference type="PANTHER" id="PTHR16243:SF2">
    <property type="entry name" value="PROTEIN BANP"/>
    <property type="match status" value="1"/>
</dbReference>
<proteinExistence type="predicted"/>
<organism evidence="2 3">
    <name type="scientific">Erpetoichthys calabaricus</name>
    <name type="common">Rope fish</name>
    <name type="synonym">Calamoichthys calabaricus</name>
    <dbReference type="NCBI Taxonomy" id="27687"/>
    <lineage>
        <taxon>Eukaryota</taxon>
        <taxon>Metazoa</taxon>
        <taxon>Chordata</taxon>
        <taxon>Craniata</taxon>
        <taxon>Vertebrata</taxon>
        <taxon>Euteleostomi</taxon>
        <taxon>Actinopterygii</taxon>
        <taxon>Polypteriformes</taxon>
        <taxon>Polypteridae</taxon>
        <taxon>Erpetoichthys</taxon>
    </lineage>
</organism>
<dbReference type="PANTHER" id="PTHR16243">
    <property type="entry name" value="BTG3-ASSOCIATED NUCLEAR PROTEIN BANP"/>
    <property type="match status" value="1"/>
</dbReference>
<evidence type="ECO:0000256" key="1">
    <source>
        <dbReference type="SAM" id="MobiDB-lite"/>
    </source>
</evidence>
<name>A0A8C4S261_ERPCA</name>
<feature type="region of interest" description="Disordered" evidence="1">
    <location>
        <begin position="19"/>
        <end position="41"/>
    </location>
</feature>
<keyword evidence="3" id="KW-1185">Reference proteome</keyword>
<sequence>MMSEQDLVEMLQIAVEDLSQDHPVALENHDETDDADKPERKRQRLEISCLDTLIKVMDRFFLLSYIPSISLNSYA</sequence>
<reference evidence="2" key="3">
    <citation type="submission" date="2025-09" db="UniProtKB">
        <authorList>
            <consortium name="Ensembl"/>
        </authorList>
    </citation>
    <scope>IDENTIFICATION</scope>
</reference>
<dbReference type="Ensembl" id="ENSECRT00000011310.1">
    <property type="protein sequence ID" value="ENSECRP00000011128.1"/>
    <property type="gene ID" value="ENSECRG00000007404.1"/>
</dbReference>
<protein>
    <submittedName>
        <fullName evidence="2">Uncharacterized protein</fullName>
    </submittedName>
</protein>
<dbReference type="GO" id="GO:0034504">
    <property type="term" value="P:protein localization to nucleus"/>
    <property type="evidence" value="ECO:0007669"/>
    <property type="project" value="TreeGrafter"/>
</dbReference>
<evidence type="ECO:0000313" key="3">
    <source>
        <dbReference type="Proteomes" id="UP000694620"/>
    </source>
</evidence>
<reference evidence="2" key="2">
    <citation type="submission" date="2025-08" db="UniProtKB">
        <authorList>
            <consortium name="Ensembl"/>
        </authorList>
    </citation>
    <scope>IDENTIFICATION</scope>
</reference>
<dbReference type="InterPro" id="IPR042343">
    <property type="entry name" value="BANP"/>
</dbReference>
<reference evidence="2" key="1">
    <citation type="submission" date="2021-06" db="EMBL/GenBank/DDBJ databases">
        <authorList>
            <consortium name="Wellcome Sanger Institute Data Sharing"/>
        </authorList>
    </citation>
    <scope>NUCLEOTIDE SEQUENCE [LARGE SCALE GENOMIC DNA]</scope>
</reference>